<feature type="region of interest" description="Disordered" evidence="2">
    <location>
        <begin position="512"/>
        <end position="565"/>
    </location>
</feature>
<evidence type="ECO:0000313" key="3">
    <source>
        <dbReference type="EMBL" id="KAF1839340.1"/>
    </source>
</evidence>
<feature type="region of interest" description="Disordered" evidence="2">
    <location>
        <begin position="133"/>
        <end position="156"/>
    </location>
</feature>
<feature type="compositionally biased region" description="Polar residues" evidence="2">
    <location>
        <begin position="138"/>
        <end position="156"/>
    </location>
</feature>
<feature type="compositionally biased region" description="Polar residues" evidence="2">
    <location>
        <begin position="522"/>
        <end position="532"/>
    </location>
</feature>
<gene>
    <name evidence="3" type="ORF">BDW02DRAFT_593697</name>
</gene>
<feature type="region of interest" description="Disordered" evidence="2">
    <location>
        <begin position="781"/>
        <end position="856"/>
    </location>
</feature>
<evidence type="ECO:0000256" key="1">
    <source>
        <dbReference type="SAM" id="Coils"/>
    </source>
</evidence>
<feature type="compositionally biased region" description="Polar residues" evidence="2">
    <location>
        <begin position="540"/>
        <end position="550"/>
    </location>
</feature>
<feature type="coiled-coil region" evidence="1">
    <location>
        <begin position="283"/>
        <end position="492"/>
    </location>
</feature>
<proteinExistence type="predicted"/>
<name>A0A6A5KT35_9PLEO</name>
<feature type="region of interest" description="Disordered" evidence="2">
    <location>
        <begin position="604"/>
        <end position="633"/>
    </location>
</feature>
<dbReference type="AlphaFoldDB" id="A0A6A5KT35"/>
<accession>A0A6A5KT35</accession>
<evidence type="ECO:0000256" key="2">
    <source>
        <dbReference type="SAM" id="MobiDB-lite"/>
    </source>
</evidence>
<evidence type="ECO:0000313" key="4">
    <source>
        <dbReference type="Proteomes" id="UP000800040"/>
    </source>
</evidence>
<feature type="coiled-coil region" evidence="1">
    <location>
        <begin position="37"/>
        <end position="64"/>
    </location>
</feature>
<keyword evidence="4" id="KW-1185">Reference proteome</keyword>
<protein>
    <submittedName>
        <fullName evidence="3">Uncharacterized protein</fullName>
    </submittedName>
</protein>
<dbReference type="Proteomes" id="UP000800040">
    <property type="component" value="Unassembled WGS sequence"/>
</dbReference>
<keyword evidence="1" id="KW-0175">Coiled coil</keyword>
<dbReference type="EMBL" id="ML975245">
    <property type="protein sequence ID" value="KAF1839340.1"/>
    <property type="molecule type" value="Genomic_DNA"/>
</dbReference>
<organism evidence="3 4">
    <name type="scientific">Decorospora gaudefroyi</name>
    <dbReference type="NCBI Taxonomy" id="184978"/>
    <lineage>
        <taxon>Eukaryota</taxon>
        <taxon>Fungi</taxon>
        <taxon>Dikarya</taxon>
        <taxon>Ascomycota</taxon>
        <taxon>Pezizomycotina</taxon>
        <taxon>Dothideomycetes</taxon>
        <taxon>Pleosporomycetidae</taxon>
        <taxon>Pleosporales</taxon>
        <taxon>Pleosporineae</taxon>
        <taxon>Pleosporaceae</taxon>
        <taxon>Decorospora</taxon>
    </lineage>
</organism>
<sequence length="856" mass="95848">MQRHHHAAQMKLLQATFSTLEHLPKTSSTIDTAHKHLRNEMQSINQHSKQMKQLQMSLSSLEHLPKTLNNIHINHKHLYTEMINIVKGLRNMDESIAHLHRHQHQDFDTTKASQVQDLTEFLKAIGGMEKKLADTKHQPTTLNSANPPTLSSEGTQTEDVTLAHSNITALDTEPRQQRAQTLTSGVILAQATLPISPGPDPELTYAREQVSELQRQRQEDFKMLHEFKKTAEQRFKELKASVHKSLLNELKAAQLKWQDAHMQEITQVEARHVKELGVVKDELVKAKELLKQKESTIATLRNEVSSTKQVYKQAEASITSIGQDAKTLTTSLKETEAQLRDSQRHEENTKKELLRKNQELKRIMNAQAEGQKSAEEKDATVKKLQALVDAQEKNRDSSAKETDATIEQLRAELAYAQEIATSTDEDNRIWAEFLREQLTETELKYKELYGNAYGNEYGPGLVNELGELRISNMVLQDKERGLQRQLDEYRAQKNGDEKPFGESSHIAQRGEFMQSKSKESPVPQSSQLSETSPPVLRTISEVSNTTSNTVKKPEWAADSDDDDDFPEAEFEEFKKRTAAIKVPPRTAEPTIPVNVTVDSAAQQHKAGKTDNNLSGNPMKRGVPTTGTTEGPPPTTAPIMVKKRCNKCGQDVQLEQFTDSKDQKNLRWGLHYKNGCIKPEKANPYGATTTARTPNPSDLLECDPLPAPPKADVEPKKCIHCSEWFACQSLDEDRNKQSPWYNTRQHWFRHVKGECQTTYITCRDCKKVMNKDHFYSVHRPGCTKSGGKKASWGGSNRMGGAESITSAGGATVSEKQVDKPPAVSTKTQVDPAMGMGGSKYAQVTTSTPSPAQPPVTG</sequence>
<reference evidence="3" key="1">
    <citation type="submission" date="2020-01" db="EMBL/GenBank/DDBJ databases">
        <authorList>
            <consortium name="DOE Joint Genome Institute"/>
            <person name="Haridas S."/>
            <person name="Albert R."/>
            <person name="Binder M."/>
            <person name="Bloem J."/>
            <person name="Labutti K."/>
            <person name="Salamov A."/>
            <person name="Andreopoulos B."/>
            <person name="Baker S.E."/>
            <person name="Barry K."/>
            <person name="Bills G."/>
            <person name="Bluhm B.H."/>
            <person name="Cannon C."/>
            <person name="Castanera R."/>
            <person name="Culley D.E."/>
            <person name="Daum C."/>
            <person name="Ezra D."/>
            <person name="Gonzalez J.B."/>
            <person name="Henrissat B."/>
            <person name="Kuo A."/>
            <person name="Liang C."/>
            <person name="Lipzen A."/>
            <person name="Lutzoni F."/>
            <person name="Magnuson J."/>
            <person name="Mondo S."/>
            <person name="Nolan M."/>
            <person name="Ohm R."/>
            <person name="Pangilinan J."/>
            <person name="Park H.-J."/>
            <person name="Ramirez L."/>
            <person name="Alfaro M."/>
            <person name="Sun H."/>
            <person name="Tritt A."/>
            <person name="Yoshinaga Y."/>
            <person name="Zwiers L.-H."/>
            <person name="Turgeon B.G."/>
            <person name="Goodwin S.B."/>
            <person name="Spatafora J.W."/>
            <person name="Crous P.W."/>
            <person name="Grigoriev I.V."/>
        </authorList>
    </citation>
    <scope>NUCLEOTIDE SEQUENCE</scope>
    <source>
        <strain evidence="3">P77</strain>
    </source>
</reference>